<keyword evidence="1" id="KW-0812">Transmembrane</keyword>
<organism evidence="2 3">
    <name type="scientific">Flavobacterium ponti</name>
    <dbReference type="NCBI Taxonomy" id="665133"/>
    <lineage>
        <taxon>Bacteria</taxon>
        <taxon>Pseudomonadati</taxon>
        <taxon>Bacteroidota</taxon>
        <taxon>Flavobacteriia</taxon>
        <taxon>Flavobacteriales</taxon>
        <taxon>Flavobacteriaceae</taxon>
        <taxon>Flavobacterium</taxon>
    </lineage>
</organism>
<evidence type="ECO:0000256" key="1">
    <source>
        <dbReference type="SAM" id="Phobius"/>
    </source>
</evidence>
<evidence type="ECO:0000313" key="3">
    <source>
        <dbReference type="Proteomes" id="UP001595885"/>
    </source>
</evidence>
<dbReference type="Proteomes" id="UP001595885">
    <property type="component" value="Unassembled WGS sequence"/>
</dbReference>
<keyword evidence="3" id="KW-1185">Reference proteome</keyword>
<name>A0ABV9P6T2_9FLAO</name>
<dbReference type="EMBL" id="JBHSGW010000025">
    <property type="protein sequence ID" value="MFC4740441.1"/>
    <property type="molecule type" value="Genomic_DNA"/>
</dbReference>
<keyword evidence="1" id="KW-0472">Membrane</keyword>
<reference evidence="3" key="1">
    <citation type="journal article" date="2019" name="Int. J. Syst. Evol. Microbiol.">
        <title>The Global Catalogue of Microorganisms (GCM) 10K type strain sequencing project: providing services to taxonomists for standard genome sequencing and annotation.</title>
        <authorList>
            <consortium name="The Broad Institute Genomics Platform"/>
            <consortium name="The Broad Institute Genome Sequencing Center for Infectious Disease"/>
            <person name="Wu L."/>
            <person name="Ma J."/>
        </authorList>
    </citation>
    <scope>NUCLEOTIDE SEQUENCE [LARGE SCALE GENOMIC DNA]</scope>
    <source>
        <strain evidence="3">CCUG 50349</strain>
    </source>
</reference>
<sequence>MKKIVNRATAPTPKFFKVLRNVGLVLAAVGGTILAAPIALPVLVTTIGGYMAVAGGVLTATSQLTTTDDSE</sequence>
<protein>
    <submittedName>
        <fullName evidence="2">Uncharacterized protein</fullName>
    </submittedName>
</protein>
<evidence type="ECO:0000313" key="2">
    <source>
        <dbReference type="EMBL" id="MFC4740441.1"/>
    </source>
</evidence>
<accession>A0ABV9P6T2</accession>
<comment type="caution">
    <text evidence="2">The sequence shown here is derived from an EMBL/GenBank/DDBJ whole genome shotgun (WGS) entry which is preliminary data.</text>
</comment>
<dbReference type="RefSeq" id="WP_264558352.1">
    <property type="nucleotide sequence ID" value="NZ_JBHSGW010000025.1"/>
</dbReference>
<proteinExistence type="predicted"/>
<feature type="transmembrane region" description="Helical" evidence="1">
    <location>
        <begin position="21"/>
        <end position="44"/>
    </location>
</feature>
<gene>
    <name evidence="2" type="ORF">ACFO3U_10590</name>
</gene>
<keyword evidence="1" id="KW-1133">Transmembrane helix</keyword>